<dbReference type="PANTHER" id="PTHR48016:SF56">
    <property type="entry name" value="MAPKK KINASE"/>
    <property type="match status" value="1"/>
</dbReference>
<gene>
    <name evidence="9" type="ORF">N656DRAFT_742517</name>
</gene>
<keyword evidence="2" id="KW-0808">Transferase</keyword>
<dbReference type="Proteomes" id="UP001302812">
    <property type="component" value="Unassembled WGS sequence"/>
</dbReference>
<dbReference type="Pfam" id="PF00069">
    <property type="entry name" value="Pkinase"/>
    <property type="match status" value="1"/>
</dbReference>
<dbReference type="GeneID" id="89936960"/>
<feature type="domain" description="Protein kinase" evidence="8">
    <location>
        <begin position="11"/>
        <end position="268"/>
    </location>
</feature>
<dbReference type="PROSITE" id="PS50011">
    <property type="entry name" value="PROTEIN_KINASE_DOM"/>
    <property type="match status" value="1"/>
</dbReference>
<keyword evidence="4 9" id="KW-0418">Kinase</keyword>
<keyword evidence="3" id="KW-0547">Nucleotide-binding</keyword>
<dbReference type="PANTHER" id="PTHR48016">
    <property type="entry name" value="MAP KINASE KINASE KINASE SSK2-RELATED-RELATED"/>
    <property type="match status" value="1"/>
</dbReference>
<protein>
    <recommendedName>
        <fullName evidence="1">mitogen-activated protein kinase</fullName>
        <ecNumber evidence="1">2.7.11.24</ecNumber>
    </recommendedName>
</protein>
<evidence type="ECO:0000313" key="9">
    <source>
        <dbReference type="EMBL" id="KAK4107089.1"/>
    </source>
</evidence>
<dbReference type="AlphaFoldDB" id="A0AAN6QE37"/>
<evidence type="ECO:0000256" key="4">
    <source>
        <dbReference type="ARBA" id="ARBA00022777"/>
    </source>
</evidence>
<evidence type="ECO:0000313" key="10">
    <source>
        <dbReference type="Proteomes" id="UP001302812"/>
    </source>
</evidence>
<dbReference type="Gene3D" id="1.10.510.10">
    <property type="entry name" value="Transferase(Phosphotransferase) domain 1"/>
    <property type="match status" value="1"/>
</dbReference>
<evidence type="ECO:0000256" key="6">
    <source>
        <dbReference type="ARBA" id="ARBA00047919"/>
    </source>
</evidence>
<organism evidence="9 10">
    <name type="scientific">Canariomyces notabilis</name>
    <dbReference type="NCBI Taxonomy" id="2074819"/>
    <lineage>
        <taxon>Eukaryota</taxon>
        <taxon>Fungi</taxon>
        <taxon>Dikarya</taxon>
        <taxon>Ascomycota</taxon>
        <taxon>Pezizomycotina</taxon>
        <taxon>Sordariomycetes</taxon>
        <taxon>Sordariomycetidae</taxon>
        <taxon>Sordariales</taxon>
        <taxon>Chaetomiaceae</taxon>
        <taxon>Canariomyces</taxon>
    </lineage>
</organism>
<dbReference type="EMBL" id="MU853383">
    <property type="protein sequence ID" value="KAK4107089.1"/>
    <property type="molecule type" value="Genomic_DNA"/>
</dbReference>
<evidence type="ECO:0000256" key="3">
    <source>
        <dbReference type="ARBA" id="ARBA00022741"/>
    </source>
</evidence>
<comment type="catalytic activity">
    <reaction evidence="6">
        <text>L-threonyl-[protein] + ATP = O-phospho-L-threonyl-[protein] + ADP + H(+)</text>
        <dbReference type="Rhea" id="RHEA:46608"/>
        <dbReference type="Rhea" id="RHEA-COMP:11060"/>
        <dbReference type="Rhea" id="RHEA-COMP:11605"/>
        <dbReference type="ChEBI" id="CHEBI:15378"/>
        <dbReference type="ChEBI" id="CHEBI:30013"/>
        <dbReference type="ChEBI" id="CHEBI:30616"/>
        <dbReference type="ChEBI" id="CHEBI:61977"/>
        <dbReference type="ChEBI" id="CHEBI:456216"/>
        <dbReference type="EC" id="2.7.11.24"/>
    </reaction>
    <physiologicalReaction direction="left-to-right" evidence="6">
        <dbReference type="Rhea" id="RHEA:46609"/>
    </physiologicalReaction>
</comment>
<dbReference type="InterPro" id="IPR011009">
    <property type="entry name" value="Kinase-like_dom_sf"/>
</dbReference>
<comment type="caution">
    <text evidence="9">The sequence shown here is derived from an EMBL/GenBank/DDBJ whole genome shotgun (WGS) entry which is preliminary data.</text>
</comment>
<dbReference type="InterPro" id="IPR050538">
    <property type="entry name" value="MAP_kinase_kinase_kinase"/>
</dbReference>
<keyword evidence="10" id="KW-1185">Reference proteome</keyword>
<accession>A0AAN6QE37</accession>
<name>A0AAN6QE37_9PEZI</name>
<evidence type="ECO:0000256" key="7">
    <source>
        <dbReference type="ARBA" id="ARBA00048130"/>
    </source>
</evidence>
<evidence type="ECO:0000256" key="5">
    <source>
        <dbReference type="ARBA" id="ARBA00022840"/>
    </source>
</evidence>
<dbReference type="InterPro" id="IPR000719">
    <property type="entry name" value="Prot_kinase_dom"/>
</dbReference>
<keyword evidence="5" id="KW-0067">ATP-binding</keyword>
<comment type="catalytic activity">
    <reaction evidence="7">
        <text>L-seryl-[protein] + ATP = O-phospho-L-seryl-[protein] + ADP + H(+)</text>
        <dbReference type="Rhea" id="RHEA:17989"/>
        <dbReference type="Rhea" id="RHEA-COMP:9863"/>
        <dbReference type="Rhea" id="RHEA-COMP:11604"/>
        <dbReference type="ChEBI" id="CHEBI:15378"/>
        <dbReference type="ChEBI" id="CHEBI:29999"/>
        <dbReference type="ChEBI" id="CHEBI:30616"/>
        <dbReference type="ChEBI" id="CHEBI:83421"/>
        <dbReference type="ChEBI" id="CHEBI:456216"/>
        <dbReference type="EC" id="2.7.11.24"/>
    </reaction>
    <physiologicalReaction direction="left-to-right" evidence="7">
        <dbReference type="Rhea" id="RHEA:17990"/>
    </physiologicalReaction>
</comment>
<evidence type="ECO:0000259" key="8">
    <source>
        <dbReference type="PROSITE" id="PS50011"/>
    </source>
</evidence>
<dbReference type="CDD" id="cd00180">
    <property type="entry name" value="PKc"/>
    <property type="match status" value="1"/>
</dbReference>
<dbReference type="GO" id="GO:0004707">
    <property type="term" value="F:MAP kinase activity"/>
    <property type="evidence" value="ECO:0007669"/>
    <property type="project" value="UniProtKB-EC"/>
</dbReference>
<dbReference type="SUPFAM" id="SSF56112">
    <property type="entry name" value="Protein kinase-like (PK-like)"/>
    <property type="match status" value="1"/>
</dbReference>
<proteinExistence type="predicted"/>
<evidence type="ECO:0000256" key="1">
    <source>
        <dbReference type="ARBA" id="ARBA00012411"/>
    </source>
</evidence>
<dbReference type="RefSeq" id="XP_064664659.1">
    <property type="nucleotide sequence ID" value="XM_064812835.1"/>
</dbReference>
<reference evidence="9" key="1">
    <citation type="journal article" date="2023" name="Mol. Phylogenet. Evol.">
        <title>Genome-scale phylogeny and comparative genomics of the fungal order Sordariales.</title>
        <authorList>
            <person name="Hensen N."/>
            <person name="Bonometti L."/>
            <person name="Westerberg I."/>
            <person name="Brannstrom I.O."/>
            <person name="Guillou S."/>
            <person name="Cros-Aarteil S."/>
            <person name="Calhoun S."/>
            <person name="Haridas S."/>
            <person name="Kuo A."/>
            <person name="Mondo S."/>
            <person name="Pangilinan J."/>
            <person name="Riley R."/>
            <person name="LaButti K."/>
            <person name="Andreopoulos B."/>
            <person name="Lipzen A."/>
            <person name="Chen C."/>
            <person name="Yan M."/>
            <person name="Daum C."/>
            <person name="Ng V."/>
            <person name="Clum A."/>
            <person name="Steindorff A."/>
            <person name="Ohm R.A."/>
            <person name="Martin F."/>
            <person name="Silar P."/>
            <person name="Natvig D.O."/>
            <person name="Lalanne C."/>
            <person name="Gautier V."/>
            <person name="Ament-Velasquez S.L."/>
            <person name="Kruys A."/>
            <person name="Hutchinson M.I."/>
            <person name="Powell A.J."/>
            <person name="Barry K."/>
            <person name="Miller A.N."/>
            <person name="Grigoriev I.V."/>
            <person name="Debuchy R."/>
            <person name="Gladieux P."/>
            <person name="Hiltunen Thoren M."/>
            <person name="Johannesson H."/>
        </authorList>
    </citation>
    <scope>NUCLEOTIDE SEQUENCE</scope>
    <source>
        <strain evidence="9">CBS 508.74</strain>
    </source>
</reference>
<dbReference type="SMART" id="SM00220">
    <property type="entry name" value="S_TKc"/>
    <property type="match status" value="1"/>
</dbReference>
<sequence length="268" mass="30588">MAPKINKIGDLMLAEVFDLGGENFLYTEFHYIDEDDVVYHGQLKMDKLKISLEQFKSALQRIPDEELYAQLPLDANYTLASDDADENTFYFKRPNIFHYDRYKENDSLDSFPIMMLEEIKALELVSQHPHPNIVKYHGCRVRRGRITAIVLDKHPQSLRDIADDNALGTLDREAFMAALESAVKHLHSLGLAHNDINPRNILVDANGMPVLADFGSCNRIGEKLGLSRGTRGWIEGDMKDYTTSEARHDTFAVEKIRAWLENPDPPRS</sequence>
<dbReference type="EC" id="2.7.11.24" evidence="1"/>
<reference evidence="9" key="2">
    <citation type="submission" date="2023-05" db="EMBL/GenBank/DDBJ databases">
        <authorList>
            <consortium name="Lawrence Berkeley National Laboratory"/>
            <person name="Steindorff A."/>
            <person name="Hensen N."/>
            <person name="Bonometti L."/>
            <person name="Westerberg I."/>
            <person name="Brannstrom I.O."/>
            <person name="Guillou S."/>
            <person name="Cros-Aarteil S."/>
            <person name="Calhoun S."/>
            <person name="Haridas S."/>
            <person name="Kuo A."/>
            <person name="Mondo S."/>
            <person name="Pangilinan J."/>
            <person name="Riley R."/>
            <person name="Labutti K."/>
            <person name="Andreopoulos B."/>
            <person name="Lipzen A."/>
            <person name="Chen C."/>
            <person name="Yanf M."/>
            <person name="Daum C."/>
            <person name="Ng V."/>
            <person name="Clum A."/>
            <person name="Ohm R."/>
            <person name="Martin F."/>
            <person name="Silar P."/>
            <person name="Natvig D."/>
            <person name="Lalanne C."/>
            <person name="Gautier V."/>
            <person name="Ament-Velasquez S.L."/>
            <person name="Kruys A."/>
            <person name="Hutchinson M.I."/>
            <person name="Powell A.J."/>
            <person name="Barry K."/>
            <person name="Miller A.N."/>
            <person name="Grigoriev I.V."/>
            <person name="Debuchy R."/>
            <person name="Gladieux P."/>
            <person name="Thoren M.H."/>
            <person name="Johannesson H."/>
        </authorList>
    </citation>
    <scope>NUCLEOTIDE SEQUENCE</scope>
    <source>
        <strain evidence="9">CBS 508.74</strain>
    </source>
</reference>
<evidence type="ECO:0000256" key="2">
    <source>
        <dbReference type="ARBA" id="ARBA00022679"/>
    </source>
</evidence>
<dbReference type="GO" id="GO:0005524">
    <property type="term" value="F:ATP binding"/>
    <property type="evidence" value="ECO:0007669"/>
    <property type="project" value="UniProtKB-KW"/>
</dbReference>